<feature type="transmembrane region" description="Helical" evidence="6">
    <location>
        <begin position="224"/>
        <end position="245"/>
    </location>
</feature>
<feature type="transmembrane region" description="Helical" evidence="6">
    <location>
        <begin position="257"/>
        <end position="276"/>
    </location>
</feature>
<evidence type="ECO:0000256" key="2">
    <source>
        <dbReference type="ARBA" id="ARBA00022475"/>
    </source>
</evidence>
<gene>
    <name evidence="8" type="ORF">GQE98_03425</name>
</gene>
<evidence type="ECO:0000256" key="4">
    <source>
        <dbReference type="ARBA" id="ARBA00022989"/>
    </source>
</evidence>
<accession>A0A6L8W3T6</accession>
<keyword evidence="9" id="KW-1185">Reference proteome</keyword>
<evidence type="ECO:0000256" key="3">
    <source>
        <dbReference type="ARBA" id="ARBA00022692"/>
    </source>
</evidence>
<feature type="transmembrane region" description="Helical" evidence="6">
    <location>
        <begin position="78"/>
        <end position="98"/>
    </location>
</feature>
<feature type="transmembrane region" description="Helical" evidence="6">
    <location>
        <begin position="167"/>
        <end position="185"/>
    </location>
</feature>
<dbReference type="RefSeq" id="WP_161314130.1">
    <property type="nucleotide sequence ID" value="NZ_WTUW01000001.1"/>
</dbReference>
<proteinExistence type="predicted"/>
<evidence type="ECO:0000256" key="6">
    <source>
        <dbReference type="SAM" id="Phobius"/>
    </source>
</evidence>
<evidence type="ECO:0000313" key="8">
    <source>
        <dbReference type="EMBL" id="MZR29678.1"/>
    </source>
</evidence>
<dbReference type="InterPro" id="IPR000620">
    <property type="entry name" value="EamA_dom"/>
</dbReference>
<dbReference type="GO" id="GO:0005886">
    <property type="term" value="C:plasma membrane"/>
    <property type="evidence" value="ECO:0007669"/>
    <property type="project" value="UniProtKB-SubCell"/>
</dbReference>
<evidence type="ECO:0000256" key="1">
    <source>
        <dbReference type="ARBA" id="ARBA00004651"/>
    </source>
</evidence>
<evidence type="ECO:0000259" key="7">
    <source>
        <dbReference type="Pfam" id="PF00892"/>
    </source>
</evidence>
<organism evidence="8 9">
    <name type="scientific">Sneathiella litorea</name>
    <dbReference type="NCBI Taxonomy" id="2606216"/>
    <lineage>
        <taxon>Bacteria</taxon>
        <taxon>Pseudomonadati</taxon>
        <taxon>Pseudomonadota</taxon>
        <taxon>Alphaproteobacteria</taxon>
        <taxon>Sneathiellales</taxon>
        <taxon>Sneathiellaceae</taxon>
        <taxon>Sneathiella</taxon>
    </lineage>
</organism>
<comment type="caution">
    <text evidence="8">The sequence shown here is derived from an EMBL/GenBank/DDBJ whole genome shotgun (WGS) entry which is preliminary data.</text>
</comment>
<dbReference type="SUPFAM" id="SSF103481">
    <property type="entry name" value="Multidrug resistance efflux transporter EmrE"/>
    <property type="match status" value="2"/>
</dbReference>
<keyword evidence="5 6" id="KW-0472">Membrane</keyword>
<keyword evidence="4 6" id="KW-1133">Transmembrane helix</keyword>
<dbReference type="PANTHER" id="PTHR32322:SF18">
    <property type="entry name" value="S-ADENOSYLMETHIONINE_S-ADENOSYLHOMOCYSTEINE TRANSPORTER"/>
    <property type="match status" value="1"/>
</dbReference>
<dbReference type="EMBL" id="WTUW01000001">
    <property type="protein sequence ID" value="MZR29678.1"/>
    <property type="molecule type" value="Genomic_DNA"/>
</dbReference>
<dbReference type="InterPro" id="IPR037185">
    <property type="entry name" value="EmrE-like"/>
</dbReference>
<keyword evidence="2" id="KW-1003">Cell membrane</keyword>
<reference evidence="8 9" key="1">
    <citation type="submission" date="2019-12" db="EMBL/GenBank/DDBJ databases">
        <title>Snethiella sp. nov. sp. isolated from sea sand.</title>
        <authorList>
            <person name="Kim J."/>
            <person name="Jeong S.E."/>
            <person name="Jung H.S."/>
            <person name="Jeon C.O."/>
        </authorList>
    </citation>
    <scope>NUCLEOTIDE SEQUENCE [LARGE SCALE GENOMIC DNA]</scope>
    <source>
        <strain evidence="8 9">DP05</strain>
    </source>
</reference>
<sequence>MSPTKSLPGQASNLRAYLLLTLTTTCWGMNAILGRLAVGNISPMALVCLRWLLVVVILSLVAHRHLRRDWPILKKHFGYMLAMGAFGYTGFNMLFYLAAHSTTAVNIGIIQGSIPVFVLIGAFLIFQTKVSLLQYIGVAVTIIGVGIVASGGSFARLARFEINEGDALMLAACVLYSGYTVALRYRPDISTLSFLYVMATAAFFTSLPFIFVEIEMGYFLAPTVNGWIIVAIAALFPSIVAQISFMNGVSILGPGRAGIFVNLVPIFASIFAVTLLDEPFEIFHGVALVLVLFGIWLSERGKPA</sequence>
<comment type="subcellular location">
    <subcellularLocation>
        <location evidence="1">Cell membrane</location>
        <topology evidence="1">Multi-pass membrane protein</topology>
    </subcellularLocation>
</comment>
<keyword evidence="3 6" id="KW-0812">Transmembrane</keyword>
<dbReference type="PANTHER" id="PTHR32322">
    <property type="entry name" value="INNER MEMBRANE TRANSPORTER"/>
    <property type="match status" value="1"/>
</dbReference>
<dbReference type="AlphaFoldDB" id="A0A6L8W3T6"/>
<feature type="transmembrane region" description="Helical" evidence="6">
    <location>
        <begin position="132"/>
        <end position="155"/>
    </location>
</feature>
<feature type="domain" description="EamA" evidence="7">
    <location>
        <begin position="165"/>
        <end position="297"/>
    </location>
</feature>
<name>A0A6L8W3T6_9PROT</name>
<feature type="transmembrane region" description="Helical" evidence="6">
    <location>
        <begin position="16"/>
        <end position="38"/>
    </location>
</feature>
<dbReference type="InterPro" id="IPR050638">
    <property type="entry name" value="AA-Vitamin_Transporters"/>
</dbReference>
<feature type="transmembrane region" description="Helical" evidence="6">
    <location>
        <begin position="282"/>
        <end position="298"/>
    </location>
</feature>
<dbReference type="Proteomes" id="UP000476030">
    <property type="component" value="Unassembled WGS sequence"/>
</dbReference>
<feature type="transmembrane region" description="Helical" evidence="6">
    <location>
        <begin position="192"/>
        <end position="212"/>
    </location>
</feature>
<dbReference type="Pfam" id="PF00892">
    <property type="entry name" value="EamA"/>
    <property type="match status" value="2"/>
</dbReference>
<evidence type="ECO:0000313" key="9">
    <source>
        <dbReference type="Proteomes" id="UP000476030"/>
    </source>
</evidence>
<feature type="transmembrane region" description="Helical" evidence="6">
    <location>
        <begin position="104"/>
        <end position="125"/>
    </location>
</feature>
<feature type="transmembrane region" description="Helical" evidence="6">
    <location>
        <begin position="44"/>
        <end position="66"/>
    </location>
</feature>
<feature type="domain" description="EamA" evidence="7">
    <location>
        <begin position="15"/>
        <end position="148"/>
    </location>
</feature>
<evidence type="ECO:0000256" key="5">
    <source>
        <dbReference type="ARBA" id="ARBA00023136"/>
    </source>
</evidence>
<protein>
    <submittedName>
        <fullName evidence="8">EamA family transporter</fullName>
    </submittedName>
</protein>